<gene>
    <name evidence="1" type="ORF">AVDCRST_MAG86-1688</name>
</gene>
<sequence>MSKLRPTLMCEKDRFRAHFAWITKFKRLSYA</sequence>
<evidence type="ECO:0000313" key="1">
    <source>
        <dbReference type="EMBL" id="CAA9571286.1"/>
    </source>
</evidence>
<accession>A0A6J4VDT0</accession>
<reference evidence="1" key="1">
    <citation type="submission" date="2020-02" db="EMBL/GenBank/DDBJ databases">
        <authorList>
            <person name="Meier V. D."/>
        </authorList>
    </citation>
    <scope>NUCLEOTIDE SEQUENCE</scope>
    <source>
        <strain evidence="1">AVDCRST_MAG86</strain>
    </source>
</reference>
<protein>
    <submittedName>
        <fullName evidence="1">Uncharacterized protein</fullName>
    </submittedName>
</protein>
<organism evidence="1">
    <name type="scientific">uncultured Truepera sp</name>
    <dbReference type="NCBI Taxonomy" id="543023"/>
    <lineage>
        <taxon>Bacteria</taxon>
        <taxon>Thermotogati</taxon>
        <taxon>Deinococcota</taxon>
        <taxon>Deinococci</taxon>
        <taxon>Trueperales</taxon>
        <taxon>Trueperaceae</taxon>
        <taxon>Truepera</taxon>
        <taxon>environmental samples</taxon>
    </lineage>
</organism>
<name>A0A6J4VDT0_9DEIN</name>
<dbReference type="EMBL" id="CADCWP010000125">
    <property type="protein sequence ID" value="CAA9571286.1"/>
    <property type="molecule type" value="Genomic_DNA"/>
</dbReference>
<dbReference type="AlphaFoldDB" id="A0A6J4VDT0"/>
<proteinExistence type="predicted"/>